<gene>
    <name evidence="3" type="ORF">ISU10_05260</name>
</gene>
<dbReference type="RefSeq" id="WP_194695324.1">
    <property type="nucleotide sequence ID" value="NZ_JADKPO010000005.1"/>
</dbReference>
<dbReference type="InterPro" id="IPR014729">
    <property type="entry name" value="Rossmann-like_a/b/a_fold"/>
</dbReference>
<evidence type="ECO:0000259" key="2">
    <source>
        <dbReference type="Pfam" id="PF00582"/>
    </source>
</evidence>
<dbReference type="Gene3D" id="3.40.50.620">
    <property type="entry name" value="HUPs"/>
    <property type="match status" value="2"/>
</dbReference>
<dbReference type="Pfam" id="PF00582">
    <property type="entry name" value="Usp"/>
    <property type="match status" value="2"/>
</dbReference>
<dbReference type="InterPro" id="IPR006016">
    <property type="entry name" value="UspA"/>
</dbReference>
<comment type="caution">
    <text evidence="3">The sequence shown here is derived from an EMBL/GenBank/DDBJ whole genome shotgun (WGS) entry which is preliminary data.</text>
</comment>
<sequence>MTMTRPPPAPVVLAADGTASSAGALRYAVQEAVARRTGLRIVHVCPMVTATVPIRPTPGVLPSIPSELSAHGGHVLERTVEEARSLAPGLVLSTLLAHGARVGAITDAASDAQLVVVGRETRTGAERVLTGTTTAGVASRARCPVVVVPGSWEAKDGTEPGGTVLVGIRTDADAADLMTVAHDWWALHGAAITVVHAWELPDPVIDGFEGGSHVENGQVRGQRLLDRALAAWRHQHSDVPLETRVVRGHPAPVLAAAAEAADLVLVRRAHEHRPFDHLGGTVRALLLACRAPVEVVPTDLARLSAGDLVLEESGHLAR</sequence>
<dbReference type="AlphaFoldDB" id="A0A930VNP3"/>
<keyword evidence="4" id="KW-1185">Reference proteome</keyword>
<name>A0A930VNP3_9ACTN</name>
<dbReference type="PANTHER" id="PTHR46268">
    <property type="entry name" value="STRESS RESPONSE PROTEIN NHAX"/>
    <property type="match status" value="1"/>
</dbReference>
<dbReference type="PRINTS" id="PR01438">
    <property type="entry name" value="UNVRSLSTRESS"/>
</dbReference>
<evidence type="ECO:0000313" key="3">
    <source>
        <dbReference type="EMBL" id="MBF4767170.1"/>
    </source>
</evidence>
<comment type="similarity">
    <text evidence="1">Belongs to the universal stress protein A family.</text>
</comment>
<evidence type="ECO:0000256" key="1">
    <source>
        <dbReference type="ARBA" id="ARBA00008791"/>
    </source>
</evidence>
<dbReference type="PANTHER" id="PTHR46268:SF6">
    <property type="entry name" value="UNIVERSAL STRESS PROTEIN UP12"/>
    <property type="match status" value="1"/>
</dbReference>
<organism evidence="3 4">
    <name type="scientific">Nocardioides agariphilus</name>
    <dbReference type="NCBI Taxonomy" id="433664"/>
    <lineage>
        <taxon>Bacteria</taxon>
        <taxon>Bacillati</taxon>
        <taxon>Actinomycetota</taxon>
        <taxon>Actinomycetes</taxon>
        <taxon>Propionibacteriales</taxon>
        <taxon>Nocardioidaceae</taxon>
        <taxon>Nocardioides</taxon>
    </lineage>
</organism>
<protein>
    <submittedName>
        <fullName evidence="3">Universal stress protein</fullName>
    </submittedName>
</protein>
<evidence type="ECO:0000313" key="4">
    <source>
        <dbReference type="Proteomes" id="UP000660668"/>
    </source>
</evidence>
<dbReference type="SUPFAM" id="SSF52402">
    <property type="entry name" value="Adenine nucleotide alpha hydrolases-like"/>
    <property type="match status" value="2"/>
</dbReference>
<reference evidence="3" key="1">
    <citation type="submission" date="2020-11" db="EMBL/GenBank/DDBJ databases">
        <title>Nocardioides cynanchi sp. nov., isolated from soil of rhizosphere of Cynanchum wilfordii.</title>
        <authorList>
            <person name="Lee J.-S."/>
            <person name="Suh M.K."/>
            <person name="Kim J.-S."/>
        </authorList>
    </citation>
    <scope>NUCLEOTIDE SEQUENCE</scope>
    <source>
        <strain evidence="3">KCTC 19276</strain>
    </source>
</reference>
<proteinExistence type="inferred from homology"/>
<dbReference type="EMBL" id="JADKPO010000005">
    <property type="protein sequence ID" value="MBF4767170.1"/>
    <property type="molecule type" value="Genomic_DNA"/>
</dbReference>
<feature type="domain" description="UspA" evidence="2">
    <location>
        <begin position="163"/>
        <end position="297"/>
    </location>
</feature>
<feature type="domain" description="UspA" evidence="2">
    <location>
        <begin position="11"/>
        <end position="149"/>
    </location>
</feature>
<dbReference type="InterPro" id="IPR006015">
    <property type="entry name" value="Universal_stress_UspA"/>
</dbReference>
<accession>A0A930VNP3</accession>
<dbReference type="Proteomes" id="UP000660668">
    <property type="component" value="Unassembled WGS sequence"/>
</dbReference>